<keyword evidence="12" id="KW-1185">Reference proteome</keyword>
<evidence type="ECO:0000256" key="3">
    <source>
        <dbReference type="ARBA" id="ARBA00022448"/>
    </source>
</evidence>
<evidence type="ECO:0000256" key="5">
    <source>
        <dbReference type="ARBA" id="ARBA00022737"/>
    </source>
</evidence>
<dbReference type="InterPro" id="IPR018108">
    <property type="entry name" value="MCP_transmembrane"/>
</dbReference>
<dbReference type="EMBL" id="ML002393">
    <property type="protein sequence ID" value="RKP38206.1"/>
    <property type="molecule type" value="Genomic_DNA"/>
</dbReference>
<dbReference type="AlphaFoldDB" id="A0A4P9ZX04"/>
<feature type="repeat" description="Solcar" evidence="8">
    <location>
        <begin position="283"/>
        <end position="383"/>
    </location>
</feature>
<reference evidence="12" key="1">
    <citation type="journal article" date="2018" name="Nat. Microbiol.">
        <title>Leveraging single-cell genomics to expand the fungal tree of life.</title>
        <authorList>
            <person name="Ahrendt S.R."/>
            <person name="Quandt C.A."/>
            <person name="Ciobanu D."/>
            <person name="Clum A."/>
            <person name="Salamov A."/>
            <person name="Andreopoulos B."/>
            <person name="Cheng J.F."/>
            <person name="Woyke T."/>
            <person name="Pelin A."/>
            <person name="Henrissat B."/>
            <person name="Reynolds N.K."/>
            <person name="Benny G.L."/>
            <person name="Smith M.E."/>
            <person name="James T.Y."/>
            <person name="Grigoriev I.V."/>
        </authorList>
    </citation>
    <scope>NUCLEOTIDE SEQUENCE [LARGE SCALE GENOMIC DNA]</scope>
    <source>
        <strain evidence="12">RSA 468</strain>
    </source>
</reference>
<keyword evidence="3 9" id="KW-0813">Transport</keyword>
<dbReference type="STRING" id="215637.A0A4P9ZX04"/>
<sequence>MASTQAPPEGSAHSHRPYANPIDPSLSPDKLAQLNPLHNAFAGSSALLQDPANAALLQNGGLGYSQGYYTSDPGLYTGQSASRGLFNYAGIRFLTVALSNPFEVGQTLLQVQHLPSDTELTVDGVAALPESTGGRDGGFDRHHGQFTGWVWEMAQLFIQPTLEGYLNEMFNLYDDTIPLMHLDHVWPNLSTLIASNVITGVALSPLELVRTRLMLQPGQTNRQKYSGLFNGLSTIMREEGGLWAMYFSTVHLIPTVVFHSLRPLFENTGSLVVNRALGISSEDTPFTSAVAHMAYSMLELLVVLPVETVRKRLQAQPRYTKEFMLTWYVPITPVPYTGMLNCAYRIITEEGRSAKQIRAARKAMDPSLNSSNNSGRHDPLQEHDGGASRFNRRRPTSATPLPVTWGLRGLYQGFGLHCTSHVALFLVNLVGPITVEEDW</sequence>
<protein>
    <submittedName>
        <fullName evidence="11">Mitochondrial carrier domain-containing protein</fullName>
    </submittedName>
</protein>
<dbReference type="GO" id="GO:0016020">
    <property type="term" value="C:membrane"/>
    <property type="evidence" value="ECO:0007669"/>
    <property type="project" value="UniProtKB-SubCell"/>
</dbReference>
<comment type="subcellular location">
    <subcellularLocation>
        <location evidence="1">Membrane</location>
        <topology evidence="1">Multi-pass membrane protein</topology>
    </subcellularLocation>
</comment>
<evidence type="ECO:0000313" key="11">
    <source>
        <dbReference type="EMBL" id="RKP38206.1"/>
    </source>
</evidence>
<comment type="similarity">
    <text evidence="2 9">Belongs to the mitochondrial carrier (TC 2.A.29) family.</text>
</comment>
<keyword evidence="6" id="KW-1133">Transmembrane helix</keyword>
<name>A0A4P9ZX04_9FUNG</name>
<accession>A0A4P9ZX04</accession>
<evidence type="ECO:0000256" key="9">
    <source>
        <dbReference type="RuleBase" id="RU000488"/>
    </source>
</evidence>
<evidence type="ECO:0000256" key="10">
    <source>
        <dbReference type="SAM" id="MobiDB-lite"/>
    </source>
</evidence>
<feature type="compositionally biased region" description="Basic and acidic residues" evidence="10">
    <location>
        <begin position="375"/>
        <end position="386"/>
    </location>
</feature>
<evidence type="ECO:0000256" key="1">
    <source>
        <dbReference type="ARBA" id="ARBA00004141"/>
    </source>
</evidence>
<evidence type="ECO:0000256" key="4">
    <source>
        <dbReference type="ARBA" id="ARBA00022692"/>
    </source>
</evidence>
<evidence type="ECO:0000256" key="2">
    <source>
        <dbReference type="ARBA" id="ARBA00006375"/>
    </source>
</evidence>
<evidence type="ECO:0000256" key="6">
    <source>
        <dbReference type="ARBA" id="ARBA00022989"/>
    </source>
</evidence>
<dbReference type="InterPro" id="IPR023395">
    <property type="entry name" value="MCP_dom_sf"/>
</dbReference>
<organism evidence="11 12">
    <name type="scientific">Dimargaris cristalligena</name>
    <dbReference type="NCBI Taxonomy" id="215637"/>
    <lineage>
        <taxon>Eukaryota</taxon>
        <taxon>Fungi</taxon>
        <taxon>Fungi incertae sedis</taxon>
        <taxon>Zoopagomycota</taxon>
        <taxon>Kickxellomycotina</taxon>
        <taxon>Dimargaritomycetes</taxon>
        <taxon>Dimargaritales</taxon>
        <taxon>Dimargaritaceae</taxon>
        <taxon>Dimargaris</taxon>
    </lineage>
</organism>
<keyword evidence="7 8" id="KW-0472">Membrane</keyword>
<feature type="region of interest" description="Disordered" evidence="10">
    <location>
        <begin position="1"/>
        <end position="29"/>
    </location>
</feature>
<dbReference type="Pfam" id="PF00153">
    <property type="entry name" value="Mito_carr"/>
    <property type="match status" value="1"/>
</dbReference>
<dbReference type="PANTHER" id="PTHR45618">
    <property type="entry name" value="MITOCHONDRIAL DICARBOXYLATE CARRIER-RELATED"/>
    <property type="match status" value="1"/>
</dbReference>
<dbReference type="Proteomes" id="UP000268162">
    <property type="component" value="Unassembled WGS sequence"/>
</dbReference>
<keyword evidence="4 8" id="KW-0812">Transmembrane</keyword>
<dbReference type="SUPFAM" id="SSF103506">
    <property type="entry name" value="Mitochondrial carrier"/>
    <property type="match status" value="1"/>
</dbReference>
<feature type="region of interest" description="Disordered" evidence="10">
    <location>
        <begin position="358"/>
        <end position="395"/>
    </location>
</feature>
<gene>
    <name evidence="11" type="ORF">BJ085DRAFT_21107</name>
</gene>
<evidence type="ECO:0000256" key="8">
    <source>
        <dbReference type="PROSITE-ProRule" id="PRU00282"/>
    </source>
</evidence>
<evidence type="ECO:0000256" key="7">
    <source>
        <dbReference type="ARBA" id="ARBA00023136"/>
    </source>
</evidence>
<keyword evidence="5" id="KW-0677">Repeat</keyword>
<dbReference type="PROSITE" id="PS50920">
    <property type="entry name" value="SOLCAR"/>
    <property type="match status" value="2"/>
</dbReference>
<dbReference type="Gene3D" id="1.50.40.10">
    <property type="entry name" value="Mitochondrial carrier domain"/>
    <property type="match status" value="1"/>
</dbReference>
<dbReference type="InterPro" id="IPR050391">
    <property type="entry name" value="Mito_Metabolite_Transporter"/>
</dbReference>
<feature type="repeat" description="Solcar" evidence="8">
    <location>
        <begin position="182"/>
        <end position="272"/>
    </location>
</feature>
<evidence type="ECO:0000313" key="12">
    <source>
        <dbReference type="Proteomes" id="UP000268162"/>
    </source>
</evidence>
<proteinExistence type="inferred from homology"/>